<evidence type="ECO:0000313" key="6">
    <source>
        <dbReference type="EMBL" id="KAB0677750.1"/>
    </source>
</evidence>
<dbReference type="RefSeq" id="WP_150971847.1">
    <property type="nucleotide sequence ID" value="NZ_VZDO01000015.1"/>
</dbReference>
<evidence type="ECO:0000256" key="1">
    <source>
        <dbReference type="ARBA" id="ARBA00022475"/>
    </source>
</evidence>
<sequence>MRHELSAAGLFFPSLLLCAVIAGILWFAVDRVMLHAKAWSLFWHPPLARLCLLLILFGAVSALYPDF</sequence>
<evidence type="ECO:0000256" key="5">
    <source>
        <dbReference type="SAM" id="Phobius"/>
    </source>
</evidence>
<feature type="transmembrane region" description="Helical" evidence="5">
    <location>
        <begin position="6"/>
        <end position="29"/>
    </location>
</feature>
<organism evidence="6 7">
    <name type="scientific">Plantimonas leprariae</name>
    <dbReference type="NCBI Taxonomy" id="2615207"/>
    <lineage>
        <taxon>Bacteria</taxon>
        <taxon>Pseudomonadati</taxon>
        <taxon>Pseudomonadota</taxon>
        <taxon>Alphaproteobacteria</taxon>
        <taxon>Hyphomicrobiales</taxon>
        <taxon>Aurantimonadaceae</taxon>
        <taxon>Plantimonas</taxon>
    </lineage>
</organism>
<keyword evidence="7" id="KW-1185">Reference proteome</keyword>
<evidence type="ECO:0000313" key="7">
    <source>
        <dbReference type="Proteomes" id="UP000432089"/>
    </source>
</evidence>
<gene>
    <name evidence="6" type="ORF">F6X38_17365</name>
</gene>
<keyword evidence="1" id="KW-1003">Cell membrane</keyword>
<evidence type="ECO:0000256" key="4">
    <source>
        <dbReference type="ARBA" id="ARBA00023136"/>
    </source>
</evidence>
<evidence type="ECO:0000256" key="2">
    <source>
        <dbReference type="ARBA" id="ARBA00022692"/>
    </source>
</evidence>
<comment type="caution">
    <text evidence="6">The sequence shown here is derived from an EMBL/GenBank/DDBJ whole genome shotgun (WGS) entry which is preliminary data.</text>
</comment>
<dbReference type="Pfam" id="PF07869">
    <property type="entry name" value="DUF1656"/>
    <property type="match status" value="1"/>
</dbReference>
<reference evidence="6 7" key="1">
    <citation type="submission" date="2019-09" db="EMBL/GenBank/DDBJ databases">
        <title>YIM 132180 draft genome.</title>
        <authorList>
            <person name="Zhang K."/>
        </authorList>
    </citation>
    <scope>NUCLEOTIDE SEQUENCE [LARGE SCALE GENOMIC DNA]</scope>
    <source>
        <strain evidence="6 7">YIM 132180</strain>
    </source>
</reference>
<keyword evidence="4 5" id="KW-0472">Membrane</keyword>
<accession>A0A7V7PM13</accession>
<proteinExistence type="predicted"/>
<dbReference type="InterPro" id="IPR012451">
    <property type="entry name" value="DUF1656"/>
</dbReference>
<dbReference type="Proteomes" id="UP000432089">
    <property type="component" value="Unassembled WGS sequence"/>
</dbReference>
<feature type="transmembrane region" description="Helical" evidence="5">
    <location>
        <begin position="41"/>
        <end position="64"/>
    </location>
</feature>
<keyword evidence="2 5" id="KW-0812">Transmembrane</keyword>
<protein>
    <submittedName>
        <fullName evidence="6">DUF1656 domain-containing protein</fullName>
    </submittedName>
</protein>
<keyword evidence="3 5" id="KW-1133">Transmembrane helix</keyword>
<dbReference type="AlphaFoldDB" id="A0A7V7PM13"/>
<evidence type="ECO:0000256" key="3">
    <source>
        <dbReference type="ARBA" id="ARBA00022989"/>
    </source>
</evidence>
<name>A0A7V7PM13_9HYPH</name>
<dbReference type="EMBL" id="VZDO01000015">
    <property type="protein sequence ID" value="KAB0677750.1"/>
    <property type="molecule type" value="Genomic_DNA"/>
</dbReference>